<dbReference type="GO" id="GO:0006777">
    <property type="term" value="P:Mo-molybdopterin cofactor biosynthetic process"/>
    <property type="evidence" value="ECO:0007669"/>
    <property type="project" value="UniProtKB-UniRule"/>
</dbReference>
<dbReference type="Gene3D" id="3.20.20.70">
    <property type="entry name" value="Aldolase class I"/>
    <property type="match status" value="1"/>
</dbReference>
<dbReference type="SFLD" id="SFLDG01386">
    <property type="entry name" value="main_SPASM_domain-containing"/>
    <property type="match status" value="1"/>
</dbReference>
<feature type="binding site" evidence="10">
    <location>
        <position position="81"/>
    </location>
    <ligand>
        <name>S-adenosyl-L-methionine</name>
        <dbReference type="ChEBI" id="CHEBI:59789"/>
    </ligand>
</feature>
<dbReference type="NCBIfam" id="TIGR02666">
    <property type="entry name" value="moaA"/>
    <property type="match status" value="1"/>
</dbReference>
<feature type="binding site" evidence="10">
    <location>
        <position position="203"/>
    </location>
    <ligand>
        <name>S-adenosyl-L-methionine</name>
        <dbReference type="ChEBI" id="CHEBI:59789"/>
    </ligand>
</feature>
<dbReference type="SUPFAM" id="SSF102114">
    <property type="entry name" value="Radical SAM enzymes"/>
    <property type="match status" value="1"/>
</dbReference>
<feature type="binding site" evidence="10">
    <location>
        <position position="134"/>
    </location>
    <ligand>
        <name>S-adenosyl-L-methionine</name>
        <dbReference type="ChEBI" id="CHEBI:59789"/>
    </ligand>
</feature>
<dbReference type="GO" id="GO:1904047">
    <property type="term" value="F:S-adenosyl-L-methionine binding"/>
    <property type="evidence" value="ECO:0007669"/>
    <property type="project" value="UniProtKB-UniRule"/>
</dbReference>
<evidence type="ECO:0000313" key="13">
    <source>
        <dbReference type="EMBL" id="MDR8262250.1"/>
    </source>
</evidence>
<dbReference type="Pfam" id="PF06463">
    <property type="entry name" value="Mob_synth_C"/>
    <property type="match status" value="1"/>
</dbReference>
<feature type="binding site" evidence="10">
    <location>
        <position position="169"/>
    </location>
    <ligand>
        <name>GTP</name>
        <dbReference type="ChEBI" id="CHEBI:37565"/>
    </ligand>
</feature>
<dbReference type="PANTHER" id="PTHR22960">
    <property type="entry name" value="MOLYBDOPTERIN COFACTOR SYNTHESIS PROTEIN A"/>
    <property type="match status" value="1"/>
</dbReference>
<dbReference type="InterPro" id="IPR040064">
    <property type="entry name" value="MoaA-like"/>
</dbReference>
<dbReference type="EMBL" id="CP061525">
    <property type="protein sequence ID" value="QNV23316.1"/>
    <property type="molecule type" value="Genomic_DNA"/>
</dbReference>
<dbReference type="SFLD" id="SFLDG01067">
    <property type="entry name" value="SPASM/twitch_domain_containing"/>
    <property type="match status" value="1"/>
</dbReference>
<comment type="subunit">
    <text evidence="10">Monomer and homodimer.</text>
</comment>
<dbReference type="UniPathway" id="UPA00344"/>
<evidence type="ECO:0000256" key="2">
    <source>
        <dbReference type="ARBA" id="ARBA00022691"/>
    </source>
</evidence>
<dbReference type="HAMAP" id="MF_01225_B">
    <property type="entry name" value="MoaA_B"/>
    <property type="match status" value="1"/>
</dbReference>
<dbReference type="InterPro" id="IPR058240">
    <property type="entry name" value="rSAM_sf"/>
</dbReference>
<feature type="binding site" evidence="10">
    <location>
        <position position="42"/>
    </location>
    <ligand>
        <name>[4Fe-4S] cluster</name>
        <dbReference type="ChEBI" id="CHEBI:49883"/>
        <label>1</label>
        <note>4Fe-4S-S-AdoMet</note>
    </ligand>
</feature>
<feature type="binding site" evidence="10">
    <location>
        <position position="110"/>
    </location>
    <ligand>
        <name>GTP</name>
        <dbReference type="ChEBI" id="CHEBI:37565"/>
    </ligand>
</feature>
<evidence type="ECO:0000256" key="7">
    <source>
        <dbReference type="ARBA" id="ARBA00023134"/>
    </source>
</evidence>
<feature type="binding site" evidence="10">
    <location>
        <position position="267"/>
    </location>
    <ligand>
        <name>[4Fe-4S] cluster</name>
        <dbReference type="ChEBI" id="CHEBI:49883"/>
        <label>2</label>
        <note>4Fe-4S-substrate</note>
    </ligand>
</feature>
<dbReference type="RefSeq" id="WP_002000951.1">
    <property type="nucleotide sequence ID" value="NZ_AP024415.1"/>
</dbReference>
<dbReference type="InterPro" id="IPR050105">
    <property type="entry name" value="MoCo_biosynth_MoaA/MoaC"/>
</dbReference>
<organism evidence="12 17">
    <name type="scientific">Acinetobacter baumannii</name>
    <dbReference type="NCBI Taxonomy" id="470"/>
    <lineage>
        <taxon>Bacteria</taxon>
        <taxon>Pseudomonadati</taxon>
        <taxon>Pseudomonadota</taxon>
        <taxon>Gammaproteobacteria</taxon>
        <taxon>Moraxellales</taxon>
        <taxon>Moraxellaceae</taxon>
        <taxon>Acinetobacter</taxon>
        <taxon>Acinetobacter calcoaceticus/baumannii complex</taxon>
    </lineage>
</organism>
<evidence type="ECO:0000256" key="9">
    <source>
        <dbReference type="ARBA" id="ARBA00023239"/>
    </source>
</evidence>
<protein>
    <recommendedName>
        <fullName evidence="10">GTP 3',8-cyclase</fullName>
        <ecNumber evidence="10">4.1.99.22</ecNumber>
    </recommendedName>
    <alternativeName>
        <fullName evidence="10">Molybdenum cofactor biosynthesis protein A</fullName>
    </alternativeName>
</protein>
<dbReference type="Proteomes" id="UP000634608">
    <property type="component" value="Unassembled WGS sequence"/>
</dbReference>
<feature type="binding site" evidence="10">
    <location>
        <position position="281"/>
    </location>
    <ligand>
        <name>[4Fe-4S] cluster</name>
        <dbReference type="ChEBI" id="CHEBI:49883"/>
        <label>2</label>
        <note>4Fe-4S-substrate</note>
    </ligand>
</feature>
<keyword evidence="3 10" id="KW-0479">Metal-binding</keyword>
<dbReference type="InterPro" id="IPR006638">
    <property type="entry name" value="Elp3/MiaA/NifB-like_rSAM"/>
</dbReference>
<feature type="binding site" evidence="10">
    <location>
        <position position="28"/>
    </location>
    <ligand>
        <name>GTP</name>
        <dbReference type="ChEBI" id="CHEBI:37565"/>
    </ligand>
</feature>
<evidence type="ECO:0000313" key="16">
    <source>
        <dbReference type="Proteomes" id="UP000516419"/>
    </source>
</evidence>
<evidence type="ECO:0000259" key="11">
    <source>
        <dbReference type="PROSITE" id="PS51918"/>
    </source>
</evidence>
<dbReference type="Pfam" id="PF04055">
    <property type="entry name" value="Radical_SAM"/>
    <property type="match status" value="1"/>
</dbReference>
<dbReference type="AlphaFoldDB" id="A0A237U3W8"/>
<evidence type="ECO:0000256" key="8">
    <source>
        <dbReference type="ARBA" id="ARBA00023150"/>
    </source>
</evidence>
<dbReference type="CDD" id="cd01335">
    <property type="entry name" value="Radical_SAM"/>
    <property type="match status" value="1"/>
</dbReference>
<evidence type="ECO:0000256" key="6">
    <source>
        <dbReference type="ARBA" id="ARBA00023014"/>
    </source>
</evidence>
<dbReference type="GO" id="GO:0005525">
    <property type="term" value="F:GTP binding"/>
    <property type="evidence" value="ECO:0007669"/>
    <property type="project" value="UniProtKB-UniRule"/>
</dbReference>
<evidence type="ECO:0000256" key="5">
    <source>
        <dbReference type="ARBA" id="ARBA00023004"/>
    </source>
</evidence>
<keyword evidence="2 10" id="KW-0949">S-adenosyl-L-methionine</keyword>
<feature type="binding site" evidence="10">
    <location>
        <position position="35"/>
    </location>
    <ligand>
        <name>[4Fe-4S] cluster</name>
        <dbReference type="ChEBI" id="CHEBI:49883"/>
        <label>1</label>
        <note>4Fe-4S-S-AdoMet</note>
    </ligand>
</feature>
<feature type="binding site" evidence="10">
    <location>
        <position position="264"/>
    </location>
    <ligand>
        <name>[4Fe-4S] cluster</name>
        <dbReference type="ChEBI" id="CHEBI:49883"/>
        <label>2</label>
        <note>4Fe-4S-substrate</note>
    </ligand>
</feature>
<dbReference type="InterPro" id="IPR010505">
    <property type="entry name" value="MoaA_twitch"/>
</dbReference>
<dbReference type="SFLD" id="SFLDS00029">
    <property type="entry name" value="Radical_SAM"/>
    <property type="match status" value="1"/>
</dbReference>
<keyword evidence="6 10" id="KW-0411">Iron-sulfur</keyword>
<dbReference type="InterPro" id="IPR013785">
    <property type="entry name" value="Aldolase_TIM"/>
</dbReference>
<comment type="catalytic activity">
    <reaction evidence="10">
        <text>GTP + AH2 + S-adenosyl-L-methionine = (8S)-3',8-cyclo-7,8-dihydroguanosine 5'-triphosphate + 5'-deoxyadenosine + L-methionine + A + H(+)</text>
        <dbReference type="Rhea" id="RHEA:49576"/>
        <dbReference type="ChEBI" id="CHEBI:13193"/>
        <dbReference type="ChEBI" id="CHEBI:15378"/>
        <dbReference type="ChEBI" id="CHEBI:17319"/>
        <dbReference type="ChEBI" id="CHEBI:17499"/>
        <dbReference type="ChEBI" id="CHEBI:37565"/>
        <dbReference type="ChEBI" id="CHEBI:57844"/>
        <dbReference type="ChEBI" id="CHEBI:59789"/>
        <dbReference type="ChEBI" id="CHEBI:131766"/>
        <dbReference type="EC" id="4.1.99.22"/>
    </reaction>
</comment>
<dbReference type="SMART" id="SM00729">
    <property type="entry name" value="Elp3"/>
    <property type="match status" value="1"/>
</dbReference>
<feature type="domain" description="Radical SAM core" evidence="11">
    <location>
        <begin position="19"/>
        <end position="233"/>
    </location>
</feature>
<feature type="binding site" evidence="10">
    <location>
        <position position="77"/>
    </location>
    <ligand>
        <name>GTP</name>
        <dbReference type="ChEBI" id="CHEBI:37565"/>
    </ligand>
</feature>
<evidence type="ECO:0000313" key="17">
    <source>
        <dbReference type="Proteomes" id="UP000634608"/>
    </source>
</evidence>
<feature type="binding site" evidence="10">
    <location>
        <position position="39"/>
    </location>
    <ligand>
        <name>[4Fe-4S] cluster</name>
        <dbReference type="ChEBI" id="CHEBI:49883"/>
        <label>1</label>
        <note>4Fe-4S-S-AdoMet</note>
    </ligand>
</feature>
<dbReference type="PROSITE" id="PS51918">
    <property type="entry name" value="RADICAL_SAM"/>
    <property type="match status" value="1"/>
</dbReference>
<reference evidence="12" key="2">
    <citation type="submission" date="2020-08" db="EMBL/GenBank/DDBJ databases">
        <title>Diversity of carbapenem-resistant Acinetobacter baumannii and bacteriophage-mediated spread of the Oxa23 carbapenemase.</title>
        <authorList>
            <person name="Abouelfetouh A."/>
            <person name="Mattock J."/>
            <person name="Turner D."/>
            <person name="Li E."/>
            <person name="Evans B.A."/>
        </authorList>
    </citation>
    <scope>NUCLEOTIDE SEQUENCE</scope>
    <source>
        <strain evidence="12">A86</strain>
    </source>
</reference>
<dbReference type="Proteomes" id="UP000516419">
    <property type="component" value="Chromosome"/>
</dbReference>
<gene>
    <name evidence="10 12" type="primary">moaA</name>
    <name evidence="14" type="ORF">FPK63_06705</name>
    <name evidence="13" type="ORF">FPK87_17505</name>
    <name evidence="15" type="ORF">FQZ18_08295</name>
    <name evidence="12" type="ORF">IAG11_09735</name>
</gene>
<dbReference type="EC" id="4.1.99.22" evidence="10"/>
<comment type="cofactor">
    <cofactor evidence="10">
        <name>[4Fe-4S] cluster</name>
        <dbReference type="ChEBI" id="CHEBI:49883"/>
    </cofactor>
    <text evidence="10">Binds 2 [4Fe-4S] clusters. Binds 1 [4Fe-4S] cluster coordinated with 3 cysteines and an exchangeable S-adenosyl-L-methionine and 1 [4Fe-4S] cluster coordinated with 3 cysteines and the GTP-derived substrate.</text>
</comment>
<keyword evidence="4 10" id="KW-0547">Nucleotide-binding</keyword>
<evidence type="ECO:0000256" key="4">
    <source>
        <dbReference type="ARBA" id="ARBA00022741"/>
    </source>
</evidence>
<keyword evidence="5 10" id="KW-0408">Iron</keyword>
<dbReference type="InterPro" id="IPR013483">
    <property type="entry name" value="MoaA"/>
</dbReference>
<evidence type="ECO:0000256" key="1">
    <source>
        <dbReference type="ARBA" id="ARBA00022485"/>
    </source>
</evidence>
<dbReference type="GO" id="GO:0061798">
    <property type="term" value="F:GTP 3',8'-cyclase activity"/>
    <property type="evidence" value="ECO:0007669"/>
    <property type="project" value="UniProtKB-UniRule"/>
</dbReference>
<comment type="function">
    <text evidence="10">Catalyzes the cyclization of GTP to (8S)-3',8-cyclo-7,8-dihydroguanosine 5'-triphosphate.</text>
</comment>
<dbReference type="GO" id="GO:0051539">
    <property type="term" value="F:4 iron, 4 sulfur cluster binding"/>
    <property type="evidence" value="ECO:0007669"/>
    <property type="project" value="UniProtKB-UniRule"/>
</dbReference>
<evidence type="ECO:0000313" key="15">
    <source>
        <dbReference type="EMBL" id="QNV23316.1"/>
    </source>
</evidence>
<evidence type="ECO:0000313" key="12">
    <source>
        <dbReference type="EMBL" id="MBD0220173.1"/>
    </source>
</evidence>
<dbReference type="PANTHER" id="PTHR22960:SF0">
    <property type="entry name" value="MOLYBDENUM COFACTOR BIOSYNTHESIS PROTEIN 1"/>
    <property type="match status" value="1"/>
</dbReference>
<name>A0A237U3W8_ACIBA</name>
<keyword evidence="7 10" id="KW-0342">GTP-binding</keyword>
<evidence type="ECO:0000256" key="10">
    <source>
        <dbReference type="HAMAP-Rule" id="MF_01225"/>
    </source>
</evidence>
<evidence type="ECO:0000313" key="14">
    <source>
        <dbReference type="EMBL" id="MDR8430782.1"/>
    </source>
</evidence>
<feature type="binding site" evidence="10">
    <location>
        <position position="41"/>
    </location>
    <ligand>
        <name>S-adenosyl-L-methionine</name>
        <dbReference type="ChEBI" id="CHEBI:59789"/>
    </ligand>
</feature>
<keyword evidence="1 10" id="KW-0004">4Fe-4S</keyword>
<comment type="pathway">
    <text evidence="10">Cofactor biosynthesis; molybdopterin biosynthesis.</text>
</comment>
<reference evidence="13" key="1">
    <citation type="submission" date="2019-07" db="EMBL/GenBank/DDBJ databases">
        <title>Biological characteristics of mucoid Acinetobacter baumannii from a general hospital in China.</title>
        <authorList>
            <person name="Hua X."/>
            <person name="Yu Y."/>
        </authorList>
    </citation>
    <scope>NUCLEOTIDE SEQUENCE [LARGE SCALE GENOMIC DNA]</scope>
    <source>
        <strain evidence="13">N41</strain>
        <strain evidence="14">N8</strain>
    </source>
</reference>
<dbReference type="OMA" id="VPMARHF"/>
<keyword evidence="8 10" id="KW-0501">Molybdenum cofactor biosynthesis</keyword>
<evidence type="ECO:0000256" key="3">
    <source>
        <dbReference type="ARBA" id="ARBA00022723"/>
    </source>
</evidence>
<comment type="similarity">
    <text evidence="10">Belongs to the radical SAM superfamily. MoaA family.</text>
</comment>
<dbReference type="SFLD" id="SFLDG01383">
    <property type="entry name" value="cyclic_pyranopterin_phosphate"/>
    <property type="match status" value="1"/>
</dbReference>
<proteinExistence type="inferred from homology"/>
<dbReference type="EMBL" id="JACSVK010000020">
    <property type="protein sequence ID" value="MBD0220173.1"/>
    <property type="molecule type" value="Genomic_DNA"/>
</dbReference>
<dbReference type="EMBL" id="VMBB01000032">
    <property type="protein sequence ID" value="MDR8262250.1"/>
    <property type="molecule type" value="Genomic_DNA"/>
</dbReference>
<dbReference type="EMBL" id="VMAF01000006">
    <property type="protein sequence ID" value="MDR8430782.1"/>
    <property type="molecule type" value="Genomic_DNA"/>
</dbReference>
<dbReference type="GO" id="GO:0061799">
    <property type="term" value="F:cyclic pyranopterin monophosphate synthase activity"/>
    <property type="evidence" value="ECO:0007669"/>
    <property type="project" value="TreeGrafter"/>
</dbReference>
<reference evidence="15 16" key="3">
    <citation type="submission" date="2020-09" db="EMBL/GenBank/DDBJ databases">
        <title>Carbapenem-Resistant Acinetobacter baumannii devoid of typical resistance factors.</title>
        <authorList>
            <person name="Hoffmann M."/>
            <person name="Luo Y."/>
            <person name="Strain E."/>
            <person name="Rand H."/>
            <person name="Javkar K.G."/>
        </authorList>
    </citation>
    <scope>NUCLEOTIDE SEQUENCE [LARGE SCALE GENOMIC DNA]</scope>
    <source>
        <strain evidence="15 16">CFSAN093705</strain>
    </source>
</reference>
<accession>A0A237U3W8</accession>
<sequence length="346" mass="40028">MQMMKQYHSETAPSLLQDQYGRIKRKLRISVTDRCNFKCVYCMPEHPEWLNKQDLLSFEALFQFCHFMVQQGIQSIRITGGEPLMRQGIVHFIRDLQSLKSLGLKRISMTTNGHYLAKHAKQLKDAGLDDLNISLDSLDPVQFKELTKKKLEPVLEGIQAAKEVGLPFKINCVLMKDRNDDQILPMVKWSIAHHIPLRFIEFMPLDGDALWSNKDVVSEAEILQVLQPYYSVQVIEQQHEPARQYLINGSYHLGIISTITHSFCHQCDRIRLTAKGELYNCLFAPEGLNIKPQLQTLVSKQHTPEYGMYIQKLKNLVHPYIWHKAKGFHALQHQQTRKISMHMLGG</sequence>
<feature type="binding site" evidence="10">
    <location>
        <begin position="269"/>
        <end position="271"/>
    </location>
    <ligand>
        <name>GTP</name>
        <dbReference type="ChEBI" id="CHEBI:37565"/>
    </ligand>
</feature>
<dbReference type="InterPro" id="IPR007197">
    <property type="entry name" value="rSAM"/>
</dbReference>
<keyword evidence="9 10" id="KW-0456">Lyase</keyword>
<dbReference type="GO" id="GO:0046872">
    <property type="term" value="F:metal ion binding"/>
    <property type="evidence" value="ECO:0007669"/>
    <property type="project" value="UniProtKB-KW"/>
</dbReference>